<evidence type="ECO:0000256" key="1">
    <source>
        <dbReference type="SAM" id="MobiDB-lite"/>
    </source>
</evidence>
<protein>
    <submittedName>
        <fullName evidence="2">Piccolo (Presynaptic cytomatrix protein)</fullName>
    </submittedName>
</protein>
<dbReference type="GO" id="GO:0098882">
    <property type="term" value="F:structural constituent of presynaptic active zone"/>
    <property type="evidence" value="ECO:0007669"/>
    <property type="project" value="TreeGrafter"/>
</dbReference>
<feature type="compositionally biased region" description="Basic and acidic residues" evidence="1">
    <location>
        <begin position="107"/>
        <end position="118"/>
    </location>
</feature>
<dbReference type="AlphaFoldDB" id="A0A8T1SL53"/>
<feature type="non-terminal residue" evidence="2">
    <location>
        <position position="1"/>
    </location>
</feature>
<dbReference type="GO" id="GO:0030424">
    <property type="term" value="C:axon"/>
    <property type="evidence" value="ECO:0007669"/>
    <property type="project" value="TreeGrafter"/>
</dbReference>
<accession>A0A8T1SL53</accession>
<dbReference type="EMBL" id="JAHGAV010000179">
    <property type="protein sequence ID" value="KAG6929380.1"/>
    <property type="molecule type" value="Genomic_DNA"/>
</dbReference>
<name>A0A8T1SL53_CHESE</name>
<dbReference type="GO" id="GO:0035418">
    <property type="term" value="P:protein localization to synapse"/>
    <property type="evidence" value="ECO:0007669"/>
    <property type="project" value="TreeGrafter"/>
</dbReference>
<dbReference type="GO" id="GO:0048788">
    <property type="term" value="C:cytoskeleton of presynaptic active zone"/>
    <property type="evidence" value="ECO:0007669"/>
    <property type="project" value="TreeGrafter"/>
</dbReference>
<keyword evidence="3" id="KW-1185">Reference proteome</keyword>
<dbReference type="PANTHER" id="PTHR14113:SF6">
    <property type="entry name" value="PROTEIN PICCOLO"/>
    <property type="match status" value="1"/>
</dbReference>
<feature type="non-terminal residue" evidence="2">
    <location>
        <position position="234"/>
    </location>
</feature>
<feature type="compositionally biased region" description="Polar residues" evidence="1">
    <location>
        <begin position="119"/>
        <end position="128"/>
    </location>
</feature>
<dbReference type="InterPro" id="IPR052098">
    <property type="entry name" value="Presynaptic_Scaffold_Bsn/Pclo"/>
</dbReference>
<dbReference type="OrthoDB" id="67700at2759"/>
<dbReference type="PANTHER" id="PTHR14113">
    <property type="entry name" value="PICCOLO/BASSOON"/>
    <property type="match status" value="1"/>
</dbReference>
<feature type="region of interest" description="Disordered" evidence="1">
    <location>
        <begin position="56"/>
        <end position="149"/>
    </location>
</feature>
<proteinExistence type="predicted"/>
<dbReference type="GO" id="GO:0098978">
    <property type="term" value="C:glutamatergic synapse"/>
    <property type="evidence" value="ECO:0007669"/>
    <property type="project" value="TreeGrafter"/>
</dbReference>
<organism evidence="2 3">
    <name type="scientific">Chelydra serpentina</name>
    <name type="common">Snapping turtle</name>
    <name type="synonym">Testudo serpentina</name>
    <dbReference type="NCBI Taxonomy" id="8475"/>
    <lineage>
        <taxon>Eukaryota</taxon>
        <taxon>Metazoa</taxon>
        <taxon>Chordata</taxon>
        <taxon>Craniata</taxon>
        <taxon>Vertebrata</taxon>
        <taxon>Euteleostomi</taxon>
        <taxon>Archelosauria</taxon>
        <taxon>Testudinata</taxon>
        <taxon>Testudines</taxon>
        <taxon>Cryptodira</taxon>
        <taxon>Durocryptodira</taxon>
        <taxon>Americhelydia</taxon>
        <taxon>Chelydroidea</taxon>
        <taxon>Chelydridae</taxon>
        <taxon>Chelydra</taxon>
    </lineage>
</organism>
<feature type="region of interest" description="Disordered" evidence="1">
    <location>
        <begin position="174"/>
        <end position="234"/>
    </location>
</feature>
<feature type="compositionally biased region" description="Polar residues" evidence="1">
    <location>
        <begin position="206"/>
        <end position="218"/>
    </location>
</feature>
<evidence type="ECO:0000313" key="3">
    <source>
        <dbReference type="Proteomes" id="UP000765507"/>
    </source>
</evidence>
<feature type="compositionally biased region" description="Basic and acidic residues" evidence="1">
    <location>
        <begin position="129"/>
        <end position="142"/>
    </location>
</feature>
<comment type="caution">
    <text evidence="2">The sequence shown here is derived from an EMBL/GenBank/DDBJ whole genome shotgun (WGS) entry which is preliminary data.</text>
</comment>
<feature type="compositionally biased region" description="Polar residues" evidence="1">
    <location>
        <begin position="225"/>
        <end position="234"/>
    </location>
</feature>
<gene>
    <name evidence="2" type="ORF">G0U57_005706</name>
</gene>
<dbReference type="Proteomes" id="UP000765507">
    <property type="component" value="Unassembled WGS sequence"/>
</dbReference>
<dbReference type="GO" id="GO:0098982">
    <property type="term" value="C:GABA-ergic synapse"/>
    <property type="evidence" value="ECO:0007669"/>
    <property type="project" value="TreeGrafter"/>
</dbReference>
<evidence type="ECO:0000313" key="2">
    <source>
        <dbReference type="EMBL" id="KAG6929380.1"/>
    </source>
</evidence>
<sequence>PPAMGNEASLEGGEALAGLPGAGAAAAAGDGGGQGLAAGVEADLSQLSEEERRQIAAVMSRAQGLPTGNLPGAAGAEPPPMQRHPEVDINHYARQPGKSPSSLSKSRTVDALKTEQRTPGRSPSSISLRESKSRTDFKEEQKPSMMPSFLSEANPLSAVTSVVNKFNPFDLISDSDAAQEEANRKQKAVQKDQGKPEEQKGHVKHPTQQQSPKPTVQQKEPVKSAPQQAGPSKL</sequence>
<dbReference type="GO" id="GO:1904071">
    <property type="term" value="P:presynaptic active zone assembly"/>
    <property type="evidence" value="ECO:0007669"/>
    <property type="project" value="TreeGrafter"/>
</dbReference>
<reference evidence="2 3" key="1">
    <citation type="journal article" date="2020" name="G3 (Bethesda)">
        <title>Draft Genome of the Common Snapping Turtle, Chelydra serpentina, a Model for Phenotypic Plasticity in Reptiles.</title>
        <authorList>
            <person name="Das D."/>
            <person name="Singh S.K."/>
            <person name="Bierstedt J."/>
            <person name="Erickson A."/>
            <person name="Galli G.L.J."/>
            <person name="Crossley D.A. 2nd"/>
            <person name="Rhen T."/>
        </authorList>
    </citation>
    <scope>NUCLEOTIDE SEQUENCE [LARGE SCALE GENOMIC DNA]</scope>
    <source>
        <strain evidence="2">KW</strain>
    </source>
</reference>
<feature type="compositionally biased region" description="Basic and acidic residues" evidence="1">
    <location>
        <begin position="181"/>
        <end position="201"/>
    </location>
</feature>